<dbReference type="Gene3D" id="2.60.120.260">
    <property type="entry name" value="Galactose-binding domain-like"/>
    <property type="match status" value="1"/>
</dbReference>
<gene>
    <name evidence="6" type="ORF">DT076_13705</name>
</gene>
<evidence type="ECO:0000256" key="3">
    <source>
        <dbReference type="ARBA" id="ARBA00023295"/>
    </source>
</evidence>
<evidence type="ECO:0000313" key="7">
    <source>
        <dbReference type="Proteomes" id="UP000252770"/>
    </source>
</evidence>
<evidence type="ECO:0000256" key="1">
    <source>
        <dbReference type="ARBA" id="ARBA00007401"/>
    </source>
</evidence>
<evidence type="ECO:0000259" key="4">
    <source>
        <dbReference type="Pfam" id="PF02836"/>
    </source>
</evidence>
<evidence type="ECO:0000256" key="2">
    <source>
        <dbReference type="ARBA" id="ARBA00022801"/>
    </source>
</evidence>
<dbReference type="Pfam" id="PF02836">
    <property type="entry name" value="Glyco_hydro_2_C"/>
    <property type="match status" value="1"/>
</dbReference>
<dbReference type="InterPro" id="IPR017853">
    <property type="entry name" value="GH"/>
</dbReference>
<reference evidence="6 7" key="1">
    <citation type="submission" date="2018-07" db="EMBL/GenBank/DDBJ databases">
        <title>Desertimonas flava gen. nov. sp. nov.</title>
        <authorList>
            <person name="Liu S."/>
        </authorList>
    </citation>
    <scope>NUCLEOTIDE SEQUENCE [LARGE SCALE GENOMIC DNA]</scope>
    <source>
        <strain evidence="6 7">16Sb5-5</strain>
    </source>
</reference>
<proteinExistence type="inferred from homology"/>
<dbReference type="AlphaFoldDB" id="A0A367YVB1"/>
<dbReference type="SUPFAM" id="SSF49303">
    <property type="entry name" value="beta-Galactosidase/glucuronidase domain"/>
    <property type="match status" value="1"/>
</dbReference>
<dbReference type="InterPro" id="IPR036156">
    <property type="entry name" value="Beta-gal/glucu_dom_sf"/>
</dbReference>
<feature type="domain" description="Glycoside hydrolase family 2 catalytic" evidence="4">
    <location>
        <begin position="331"/>
        <end position="478"/>
    </location>
</feature>
<dbReference type="InterPro" id="IPR013783">
    <property type="entry name" value="Ig-like_fold"/>
</dbReference>
<feature type="domain" description="Glycosyl hydrolases family 2 sugar binding" evidence="5">
    <location>
        <begin position="31"/>
        <end position="129"/>
    </location>
</feature>
<comment type="caution">
    <text evidence="6">The sequence shown here is derived from an EMBL/GenBank/DDBJ whole genome shotgun (WGS) entry which is preliminary data.</text>
</comment>
<dbReference type="Pfam" id="PF02837">
    <property type="entry name" value="Glyco_hydro_2_N"/>
    <property type="match status" value="1"/>
</dbReference>
<dbReference type="EMBL" id="QOUI01000008">
    <property type="protein sequence ID" value="RCK68962.1"/>
    <property type="molecule type" value="Genomic_DNA"/>
</dbReference>
<dbReference type="InterPro" id="IPR051913">
    <property type="entry name" value="GH2_Domain-Containing"/>
</dbReference>
<protein>
    <recommendedName>
        <fullName evidence="8">Glycoside hydrolase family 2</fullName>
    </recommendedName>
</protein>
<dbReference type="InterPro" id="IPR006103">
    <property type="entry name" value="Glyco_hydro_2_cat"/>
</dbReference>
<comment type="similarity">
    <text evidence="1">Belongs to the glycosyl hydrolase 2 family.</text>
</comment>
<evidence type="ECO:0000313" key="6">
    <source>
        <dbReference type="EMBL" id="RCK68962.1"/>
    </source>
</evidence>
<dbReference type="InterPro" id="IPR008979">
    <property type="entry name" value="Galactose-bd-like_sf"/>
</dbReference>
<dbReference type="SUPFAM" id="SSF51445">
    <property type="entry name" value="(Trans)glycosidases"/>
    <property type="match status" value="1"/>
</dbReference>
<keyword evidence="2" id="KW-0378">Hydrolase</keyword>
<accession>A0A367YVB1</accession>
<keyword evidence="7" id="KW-1185">Reference proteome</keyword>
<evidence type="ECO:0008006" key="8">
    <source>
        <dbReference type="Google" id="ProtNLM"/>
    </source>
</evidence>
<keyword evidence="3" id="KW-0326">Glycosidase</keyword>
<dbReference type="PANTHER" id="PTHR42732">
    <property type="entry name" value="BETA-GALACTOSIDASE"/>
    <property type="match status" value="1"/>
</dbReference>
<dbReference type="InterPro" id="IPR006104">
    <property type="entry name" value="Glyco_hydro_2_N"/>
</dbReference>
<dbReference type="GO" id="GO:0005975">
    <property type="term" value="P:carbohydrate metabolic process"/>
    <property type="evidence" value="ECO:0007669"/>
    <property type="project" value="InterPro"/>
</dbReference>
<organism evidence="6 7">
    <name type="scientific">Desertihabitans brevis</name>
    <dbReference type="NCBI Taxonomy" id="2268447"/>
    <lineage>
        <taxon>Bacteria</taxon>
        <taxon>Bacillati</taxon>
        <taxon>Actinomycetota</taxon>
        <taxon>Actinomycetes</taxon>
        <taxon>Propionibacteriales</taxon>
        <taxon>Propionibacteriaceae</taxon>
        <taxon>Desertihabitans</taxon>
    </lineage>
</organism>
<dbReference type="Gene3D" id="3.20.20.80">
    <property type="entry name" value="Glycosidases"/>
    <property type="match status" value="1"/>
</dbReference>
<dbReference type="RefSeq" id="WP_114127248.1">
    <property type="nucleotide sequence ID" value="NZ_QOUI01000008.1"/>
</dbReference>
<dbReference type="GO" id="GO:0004553">
    <property type="term" value="F:hydrolase activity, hydrolyzing O-glycosyl compounds"/>
    <property type="evidence" value="ECO:0007669"/>
    <property type="project" value="InterPro"/>
</dbReference>
<dbReference type="PANTHER" id="PTHR42732:SF1">
    <property type="entry name" value="BETA-MANNOSIDASE"/>
    <property type="match status" value="1"/>
</dbReference>
<evidence type="ECO:0000259" key="5">
    <source>
        <dbReference type="Pfam" id="PF02837"/>
    </source>
</evidence>
<dbReference type="SUPFAM" id="SSF49785">
    <property type="entry name" value="Galactose-binding domain-like"/>
    <property type="match status" value="1"/>
</dbReference>
<name>A0A367YVB1_9ACTN</name>
<dbReference type="Proteomes" id="UP000252770">
    <property type="component" value="Unassembled WGS sequence"/>
</dbReference>
<dbReference type="Gene3D" id="2.60.40.10">
    <property type="entry name" value="Immunoglobulins"/>
    <property type="match status" value="1"/>
</dbReference>
<sequence>MISIHEGRTSADLNGTWAYALEADTPGEELGWTDPAFDAATWRPVELPTNWYLTEIGDFFGSVWFRRSFTVDDRFVGQRIFLRFGAVDYYADVWLNGTYLGSHEGMFNPFEFDVTDLVDRDGENVLVVKDGAPRDPTEYVQATFPENPLSPDHQRHQALAISQVKGHMIDAMHRPGAMTKYRQDGNSGGIWGSVDLIARPAVHVAHVRISTRIGIKKDWLGDGLDKPDGTGLVDVDVRLVNTTGAVVTTDLVLGVAPANFDGDPVPDRVRRVTLTPGVTVHKMVVTVPEARFWWTWDHGHPSMYTARAAVGEDVVEQRFAIKEIRHDDTTGQWYLNHKRIFLRGMRYISSQWLSEANPQMWEEDLTKMLDMQINAIRIGSHVEPDGFYTMCDELGLLVWQVFPLHYCVSDSDDFIERASDMIRDMGEMLTNHASMGMWSVFKEPEIYLLPDKPNNYHRLCPVLKETLATVDPVRWIHLGDYREGAQNLMIGGVHDGDRPMDEVVVQPQIVEFGAASVPVLETLRTFIPEDKLWPPDWDTWEYHGLFYELAFKGAKVDLGSSVEEFIDNYQRYEALVVKEQIEFIRQRKYAPVASMYLYYWSDSCPIIGSGLLDYYRRPYQVYDSMKAVYTRVLISLEREARPYIIGREKVYQRGQTFSAKLWITNDHDHAIEDAVVSYAIVHRESGEVLHKSEFSTRLVADSVERVDQIVWPIPANAPGGEYRVAMRVADAAGAVLSDNYTDLVLR</sequence>